<dbReference type="GeneID" id="14921208"/>
<evidence type="ECO:0000313" key="2">
    <source>
        <dbReference type="Proteomes" id="UP000011083"/>
    </source>
</evidence>
<reference evidence="1 2" key="1">
    <citation type="journal article" date="2013" name="Genome Biol.">
        <title>Genome of Acanthamoeba castellanii highlights extensive lateral gene transfer and early evolution of tyrosine kinase signaling.</title>
        <authorList>
            <person name="Clarke M."/>
            <person name="Lohan A.J."/>
            <person name="Liu B."/>
            <person name="Lagkouvardos I."/>
            <person name="Roy S."/>
            <person name="Zafar N."/>
            <person name="Bertelli C."/>
            <person name="Schilde C."/>
            <person name="Kianianmomeni A."/>
            <person name="Burglin T.R."/>
            <person name="Frech C."/>
            <person name="Turcotte B."/>
            <person name="Kopec K.O."/>
            <person name="Synnott J.M."/>
            <person name="Choo C."/>
            <person name="Paponov I."/>
            <person name="Finkler A."/>
            <person name="Soon Heng Tan C."/>
            <person name="Hutchins A.P."/>
            <person name="Weinmeier T."/>
            <person name="Rattei T."/>
            <person name="Chu J.S."/>
            <person name="Gimenez G."/>
            <person name="Irimia M."/>
            <person name="Rigden D.J."/>
            <person name="Fitzpatrick D.A."/>
            <person name="Lorenzo-Morales J."/>
            <person name="Bateman A."/>
            <person name="Chiu C.H."/>
            <person name="Tang P."/>
            <person name="Hegemann P."/>
            <person name="Fromm H."/>
            <person name="Raoult D."/>
            <person name="Greub G."/>
            <person name="Miranda-Saavedra D."/>
            <person name="Chen N."/>
            <person name="Nash P."/>
            <person name="Ginger M.L."/>
            <person name="Horn M."/>
            <person name="Schaap P."/>
            <person name="Caler L."/>
            <person name="Loftus B."/>
        </authorList>
    </citation>
    <scope>NUCLEOTIDE SEQUENCE [LARGE SCALE GENOMIC DNA]</scope>
    <source>
        <strain evidence="1 2">Neff</strain>
    </source>
</reference>
<protein>
    <submittedName>
        <fullName evidence="1">Uncharacterized protein</fullName>
    </submittedName>
</protein>
<keyword evidence="2" id="KW-1185">Reference proteome</keyword>
<dbReference type="EMBL" id="KB007920">
    <property type="protein sequence ID" value="ELR20357.1"/>
    <property type="molecule type" value="Genomic_DNA"/>
</dbReference>
<dbReference type="VEuPathDB" id="AmoebaDB:ACA1_186020"/>
<dbReference type="KEGG" id="acan:ACA1_186020"/>
<dbReference type="Proteomes" id="UP000011083">
    <property type="component" value="Unassembled WGS sequence"/>
</dbReference>
<organism evidence="1 2">
    <name type="scientific">Acanthamoeba castellanii (strain ATCC 30010 / Neff)</name>
    <dbReference type="NCBI Taxonomy" id="1257118"/>
    <lineage>
        <taxon>Eukaryota</taxon>
        <taxon>Amoebozoa</taxon>
        <taxon>Discosea</taxon>
        <taxon>Longamoebia</taxon>
        <taxon>Centramoebida</taxon>
        <taxon>Acanthamoebidae</taxon>
        <taxon>Acanthamoeba</taxon>
    </lineage>
</organism>
<sequence>MNNNFDCDSDLELSDDFKLEAMIFGLGCEQNAEEAYGVLLDQVVPHDVQVDYDYEQDHNDDDDHNNYLDGQVSVIPAHQPPDHEAAMEAGEGEVAQVEPPNADSAPTSAEVVAEQPNEFSDADVLGYSGPTMGEKGTIGWFCFYAFRRDHARHLELYRLRLIDRRKGRVRWEMPAVPKLSWAVRGNGPSRKVRQVKLAFELPNTTCARRLFRAELVRAATSETPSMSLQLGGVSLVSTTSQRTEKWYARINKHFPDEAHRTMAHNYRHQPRFDRHFENNKGAHQETLQPGEFRERELEKAVPLRVTYLP</sequence>
<dbReference type="AlphaFoldDB" id="L8H540"/>
<dbReference type="RefSeq" id="XP_004342551.1">
    <property type="nucleotide sequence ID" value="XM_004342502.1"/>
</dbReference>
<evidence type="ECO:0000313" key="1">
    <source>
        <dbReference type="EMBL" id="ELR20357.1"/>
    </source>
</evidence>
<accession>L8H540</accession>
<name>L8H540_ACACF</name>
<gene>
    <name evidence="1" type="ORF">ACA1_186020</name>
</gene>
<proteinExistence type="predicted"/>